<feature type="compositionally biased region" description="Basic and acidic residues" evidence="4">
    <location>
        <begin position="285"/>
        <end position="297"/>
    </location>
</feature>
<feature type="region of interest" description="Disordered" evidence="4">
    <location>
        <begin position="1"/>
        <end position="86"/>
    </location>
</feature>
<gene>
    <name evidence="6" type="ORF">D9613_000633</name>
</gene>
<reference evidence="6 7" key="1">
    <citation type="submission" date="2019-12" db="EMBL/GenBank/DDBJ databases">
        <authorList>
            <person name="Floudas D."/>
            <person name="Bentzer J."/>
            <person name="Ahren D."/>
            <person name="Johansson T."/>
            <person name="Persson P."/>
            <person name="Tunlid A."/>
        </authorList>
    </citation>
    <scope>NUCLEOTIDE SEQUENCE [LARGE SCALE GENOMIC DNA]</scope>
    <source>
        <strain evidence="6 7">CBS 102.39</strain>
    </source>
</reference>
<feature type="region of interest" description="Disordered" evidence="4">
    <location>
        <begin position="236"/>
        <end position="268"/>
    </location>
</feature>
<keyword evidence="1" id="KW-0723">Serine/threonine-protein kinase</keyword>
<feature type="domain" description="Alpha-type protein kinase" evidence="5">
    <location>
        <begin position="601"/>
        <end position="837"/>
    </location>
</feature>
<evidence type="ECO:0000256" key="4">
    <source>
        <dbReference type="SAM" id="MobiDB-lite"/>
    </source>
</evidence>
<keyword evidence="3" id="KW-0418">Kinase</keyword>
<dbReference type="GO" id="GO:0004674">
    <property type="term" value="F:protein serine/threonine kinase activity"/>
    <property type="evidence" value="ECO:0007669"/>
    <property type="project" value="UniProtKB-KW"/>
</dbReference>
<feature type="region of interest" description="Disordered" evidence="4">
    <location>
        <begin position="278"/>
        <end position="297"/>
    </location>
</feature>
<evidence type="ECO:0000256" key="2">
    <source>
        <dbReference type="ARBA" id="ARBA00022679"/>
    </source>
</evidence>
<name>A0A8H4VU34_9AGAR</name>
<keyword evidence="2" id="KW-0808">Transferase</keyword>
<feature type="compositionally biased region" description="Polar residues" evidence="4">
    <location>
        <begin position="236"/>
        <end position="253"/>
    </location>
</feature>
<dbReference type="Gene3D" id="3.20.200.10">
    <property type="entry name" value="MHCK/EF2 kinase"/>
    <property type="match status" value="1"/>
</dbReference>
<evidence type="ECO:0000313" key="7">
    <source>
        <dbReference type="Proteomes" id="UP000521872"/>
    </source>
</evidence>
<accession>A0A8H4VU34</accession>
<dbReference type="GO" id="GO:0005524">
    <property type="term" value="F:ATP binding"/>
    <property type="evidence" value="ECO:0007669"/>
    <property type="project" value="InterPro"/>
</dbReference>
<dbReference type="AlphaFoldDB" id="A0A8H4VU34"/>
<dbReference type="EMBL" id="JAACJL010000015">
    <property type="protein sequence ID" value="KAF4620340.1"/>
    <property type="molecule type" value="Genomic_DNA"/>
</dbReference>
<keyword evidence="7" id="KW-1185">Reference proteome</keyword>
<organism evidence="6 7">
    <name type="scientific">Agrocybe pediades</name>
    <dbReference type="NCBI Taxonomy" id="84607"/>
    <lineage>
        <taxon>Eukaryota</taxon>
        <taxon>Fungi</taxon>
        <taxon>Dikarya</taxon>
        <taxon>Basidiomycota</taxon>
        <taxon>Agaricomycotina</taxon>
        <taxon>Agaricomycetes</taxon>
        <taxon>Agaricomycetidae</taxon>
        <taxon>Agaricales</taxon>
        <taxon>Agaricineae</taxon>
        <taxon>Strophariaceae</taxon>
        <taxon>Agrocybe</taxon>
    </lineage>
</organism>
<protein>
    <recommendedName>
        <fullName evidence="5">Alpha-type protein kinase domain-containing protein</fullName>
    </recommendedName>
</protein>
<feature type="compositionally biased region" description="Polar residues" evidence="4">
    <location>
        <begin position="34"/>
        <end position="43"/>
    </location>
</feature>
<evidence type="ECO:0000256" key="3">
    <source>
        <dbReference type="ARBA" id="ARBA00022777"/>
    </source>
</evidence>
<dbReference type="SUPFAM" id="SSF56112">
    <property type="entry name" value="Protein kinase-like (PK-like)"/>
    <property type="match status" value="1"/>
</dbReference>
<evidence type="ECO:0000313" key="6">
    <source>
        <dbReference type="EMBL" id="KAF4620340.1"/>
    </source>
</evidence>
<proteinExistence type="predicted"/>
<comment type="caution">
    <text evidence="6">The sequence shown here is derived from an EMBL/GenBank/DDBJ whole genome shotgun (WGS) entry which is preliminary data.</text>
</comment>
<dbReference type="Proteomes" id="UP000521872">
    <property type="component" value="Unassembled WGS sequence"/>
</dbReference>
<dbReference type="InterPro" id="IPR011009">
    <property type="entry name" value="Kinase-like_dom_sf"/>
</dbReference>
<evidence type="ECO:0000259" key="5">
    <source>
        <dbReference type="PROSITE" id="PS51158"/>
    </source>
</evidence>
<dbReference type="PROSITE" id="PS51158">
    <property type="entry name" value="ALPHA_KINASE"/>
    <property type="match status" value="1"/>
</dbReference>
<feature type="compositionally biased region" description="Acidic residues" evidence="4">
    <location>
        <begin position="544"/>
        <end position="553"/>
    </location>
</feature>
<dbReference type="InterPro" id="IPR004166">
    <property type="entry name" value="a-kinase_dom"/>
</dbReference>
<dbReference type="Pfam" id="PF02816">
    <property type="entry name" value="Alpha_kinase"/>
    <property type="match status" value="1"/>
</dbReference>
<feature type="compositionally biased region" description="Low complexity" evidence="4">
    <location>
        <begin position="437"/>
        <end position="471"/>
    </location>
</feature>
<evidence type="ECO:0000256" key="1">
    <source>
        <dbReference type="ARBA" id="ARBA00022527"/>
    </source>
</evidence>
<feature type="region of interest" description="Disordered" evidence="4">
    <location>
        <begin position="544"/>
        <end position="564"/>
    </location>
</feature>
<feature type="region of interest" description="Disordered" evidence="4">
    <location>
        <begin position="428"/>
        <end position="471"/>
    </location>
</feature>
<sequence length="842" mass="92313">MPPKAAPPGDADRRSAPPSTQGARPSPTPAPSSVAGSRQSTPGPRNPERLRSMSAAPSDVSMDSTTSQPIDEDQEDRCGGRHSQPKICRGEGQYAENYNRCYSLCSACGDFVWYDPPTPITQIPPEVLQVISNLQKAKAAPGTVECANEGCVTAGNKRRDANKLCTRVGSGPLCKQCCVALGGCRVHAGAPGRFNQTAGPGVQPIVSGVPAAGSSLDVNPASISMHQLLMQYPTPSTQSAIPASLSTTSQASVESRPPPPKKSYARPFDEEGYGRLARVAQSQAHSERQSRAERHAKEKGIMEQRNNKQQVKIWFEASEKPKTLQVILPIYGVLVPLEHNSIMRLLGPSCQYLEVFTVSHLASEFVLQEVQVPIDTFAAVPVLLLKDGLKAECCLGLDEEMAKVLEESQHRFSQRELGKGKTLLSPHALEKRRMRSRSPTSSFSSLPLSSPSKASSSSFTISTRKKSSSTSPLTFPLAYVCEMEQGFERMLKLSNKTASSLVYKKAKDAGLLRRFIQAGRTEEGKWSVLVKAVDQLPADAEVLELSESSEEETEPRKSFQHASATAANMQAVPQPHIPDPSLANITYEVYEVRVEYFKIKDDLSDVYAWAENDIYRPAMVQNGPDAGSKKNVYKMLLSWNQRDSEDSLCVLKKVSLPRDWWVPAPSEDIAYLAEGMELWHSYVLMEQFATAVDKASVFSNEGFSLFTLPIKFAPTAFLSTDTGPLGLAQPFISGLYFTRKSLVEQNNDLAVDTLDAFSHFVFEITGGLKVVTEMQGKIAPEGSLVVFDSRTHTKTTDVEYTTIRRYSLGNRGDLGIDDFRREHQCCMACLTLGLKRVEDIGK</sequence>